<dbReference type="eggNOG" id="ENOG502R5B8">
    <property type="taxonomic scope" value="Eukaryota"/>
</dbReference>
<dbReference type="EnsemblPlants" id="LPERR05G07730.1">
    <property type="protein sequence ID" value="LPERR05G07730.1"/>
    <property type="gene ID" value="LPERR05G07730"/>
</dbReference>
<organism evidence="1 2">
    <name type="scientific">Leersia perrieri</name>
    <dbReference type="NCBI Taxonomy" id="77586"/>
    <lineage>
        <taxon>Eukaryota</taxon>
        <taxon>Viridiplantae</taxon>
        <taxon>Streptophyta</taxon>
        <taxon>Embryophyta</taxon>
        <taxon>Tracheophyta</taxon>
        <taxon>Spermatophyta</taxon>
        <taxon>Magnoliopsida</taxon>
        <taxon>Liliopsida</taxon>
        <taxon>Poales</taxon>
        <taxon>Poaceae</taxon>
        <taxon>BOP clade</taxon>
        <taxon>Oryzoideae</taxon>
        <taxon>Oryzeae</taxon>
        <taxon>Oryzinae</taxon>
        <taxon>Leersia</taxon>
    </lineage>
</organism>
<reference evidence="2" key="2">
    <citation type="submission" date="2013-12" db="EMBL/GenBank/DDBJ databases">
        <authorList>
            <person name="Yu Y."/>
            <person name="Lee S."/>
            <person name="de Baynast K."/>
            <person name="Wissotski M."/>
            <person name="Liu L."/>
            <person name="Talag J."/>
            <person name="Goicoechea J."/>
            <person name="Angelova A."/>
            <person name="Jetty R."/>
            <person name="Kudrna D."/>
            <person name="Golser W."/>
            <person name="Rivera L."/>
            <person name="Zhang J."/>
            <person name="Wing R."/>
        </authorList>
    </citation>
    <scope>NUCLEOTIDE SEQUENCE</scope>
</reference>
<evidence type="ECO:0000313" key="2">
    <source>
        <dbReference type="Proteomes" id="UP000032180"/>
    </source>
</evidence>
<dbReference type="Gramene" id="LPERR05G07730.1">
    <property type="protein sequence ID" value="LPERR05G07730.1"/>
    <property type="gene ID" value="LPERR05G07730"/>
</dbReference>
<reference evidence="1 2" key="1">
    <citation type="submission" date="2012-08" db="EMBL/GenBank/DDBJ databases">
        <title>Oryza genome evolution.</title>
        <authorList>
            <person name="Wing R.A."/>
        </authorList>
    </citation>
    <scope>NUCLEOTIDE SEQUENCE</scope>
</reference>
<proteinExistence type="predicted"/>
<reference evidence="1" key="3">
    <citation type="submission" date="2015-04" db="UniProtKB">
        <authorList>
            <consortium name="EnsemblPlants"/>
        </authorList>
    </citation>
    <scope>IDENTIFICATION</scope>
</reference>
<name>A0A0D9WEI9_9ORYZ</name>
<keyword evidence="2" id="KW-1185">Reference proteome</keyword>
<sequence length="204" mass="24219">MAIVYVGAIWLNVEGIFEVQGLGDGWPMWDFQKYIYGLKSFWPMDENVRLFEIGKTHWPCERSPHPRCKCGILATVGVVTSELGYGYYCGNAYGKYWEGRTCNWKDFSGLTKLREQLGRQSEPLKSNMIEKIRRKLRNKYDIPLPEREVEAMLSEDMRRHKGQPTRGYYTYEECITYWRLHREKYPVDLTPEEKIAKRQKIKEE</sequence>
<dbReference type="PANTHER" id="PTHR48127:SF1">
    <property type="entry name" value="ZINC FINGER GRF-TYPE DOMAIN-CONTAINING PROTEIN"/>
    <property type="match status" value="1"/>
</dbReference>
<dbReference type="HOGENOM" id="CLU_1344988_0_0_1"/>
<dbReference type="PANTHER" id="PTHR48127">
    <property type="entry name" value="GRF-TYPE DOMAIN-CONTAINING PROTEIN"/>
    <property type="match status" value="1"/>
</dbReference>
<dbReference type="AlphaFoldDB" id="A0A0D9WEI9"/>
<accession>A0A0D9WEI9</accession>
<protein>
    <submittedName>
        <fullName evidence="1">Uncharacterized protein</fullName>
    </submittedName>
</protein>
<evidence type="ECO:0000313" key="1">
    <source>
        <dbReference type="EnsemblPlants" id="LPERR05G07730.1"/>
    </source>
</evidence>
<dbReference type="Proteomes" id="UP000032180">
    <property type="component" value="Chromosome 5"/>
</dbReference>